<accession>A0A5M3MXS7</accession>
<keyword evidence="4" id="KW-0862">Zinc</keyword>
<dbReference type="EMBL" id="JH711576">
    <property type="protein sequence ID" value="EIW83535.1"/>
    <property type="molecule type" value="Genomic_DNA"/>
</dbReference>
<dbReference type="AlphaFoldDB" id="A0A5M3MXS7"/>
<dbReference type="PANTHER" id="PTHR23057:SF0">
    <property type="entry name" value="JUXTAPOSED WITH ANOTHER ZINC FINGER PROTEIN 1"/>
    <property type="match status" value="1"/>
</dbReference>
<keyword evidence="3" id="KW-0863">Zinc-finger</keyword>
<proteinExistence type="predicted"/>
<organism evidence="6 7">
    <name type="scientific">Coniophora puteana (strain RWD-64-598)</name>
    <name type="common">Brown rot fungus</name>
    <dbReference type="NCBI Taxonomy" id="741705"/>
    <lineage>
        <taxon>Eukaryota</taxon>
        <taxon>Fungi</taxon>
        <taxon>Dikarya</taxon>
        <taxon>Basidiomycota</taxon>
        <taxon>Agaricomycotina</taxon>
        <taxon>Agaricomycetes</taxon>
        <taxon>Agaricomycetidae</taxon>
        <taxon>Boletales</taxon>
        <taxon>Coniophorineae</taxon>
        <taxon>Coniophoraceae</taxon>
        <taxon>Coniophora</taxon>
    </lineage>
</organism>
<dbReference type="KEGG" id="cput:CONPUDRAFT_164454"/>
<dbReference type="GO" id="GO:0005634">
    <property type="term" value="C:nucleus"/>
    <property type="evidence" value="ECO:0007669"/>
    <property type="project" value="TreeGrafter"/>
</dbReference>
<keyword evidence="1" id="KW-0479">Metal-binding</keyword>
<comment type="caution">
    <text evidence="6">The sequence shown here is derived from an EMBL/GenBank/DDBJ whole genome shotgun (WGS) entry which is preliminary data.</text>
</comment>
<evidence type="ECO:0000256" key="5">
    <source>
        <dbReference type="SAM" id="MobiDB-lite"/>
    </source>
</evidence>
<feature type="region of interest" description="Disordered" evidence="5">
    <location>
        <begin position="155"/>
        <end position="246"/>
    </location>
</feature>
<evidence type="ECO:0000313" key="6">
    <source>
        <dbReference type="EMBL" id="EIW83535.1"/>
    </source>
</evidence>
<evidence type="ECO:0008006" key="8">
    <source>
        <dbReference type="Google" id="ProtNLM"/>
    </source>
</evidence>
<protein>
    <recommendedName>
        <fullName evidence="8">C2H2-type domain-containing protein</fullName>
    </recommendedName>
</protein>
<keyword evidence="2" id="KW-0677">Repeat</keyword>
<reference evidence="7" key="1">
    <citation type="journal article" date="2012" name="Science">
        <title>The Paleozoic origin of enzymatic lignin decomposition reconstructed from 31 fungal genomes.</title>
        <authorList>
            <person name="Floudas D."/>
            <person name="Binder M."/>
            <person name="Riley R."/>
            <person name="Barry K."/>
            <person name="Blanchette R.A."/>
            <person name="Henrissat B."/>
            <person name="Martinez A.T."/>
            <person name="Otillar R."/>
            <person name="Spatafora J.W."/>
            <person name="Yadav J.S."/>
            <person name="Aerts A."/>
            <person name="Benoit I."/>
            <person name="Boyd A."/>
            <person name="Carlson A."/>
            <person name="Copeland A."/>
            <person name="Coutinho P.M."/>
            <person name="de Vries R.P."/>
            <person name="Ferreira P."/>
            <person name="Findley K."/>
            <person name="Foster B."/>
            <person name="Gaskell J."/>
            <person name="Glotzer D."/>
            <person name="Gorecki P."/>
            <person name="Heitman J."/>
            <person name="Hesse C."/>
            <person name="Hori C."/>
            <person name="Igarashi K."/>
            <person name="Jurgens J.A."/>
            <person name="Kallen N."/>
            <person name="Kersten P."/>
            <person name="Kohler A."/>
            <person name="Kuees U."/>
            <person name="Kumar T.K.A."/>
            <person name="Kuo A."/>
            <person name="LaButti K."/>
            <person name="Larrondo L.F."/>
            <person name="Lindquist E."/>
            <person name="Ling A."/>
            <person name="Lombard V."/>
            <person name="Lucas S."/>
            <person name="Lundell T."/>
            <person name="Martin R."/>
            <person name="McLaughlin D.J."/>
            <person name="Morgenstern I."/>
            <person name="Morin E."/>
            <person name="Murat C."/>
            <person name="Nagy L.G."/>
            <person name="Nolan M."/>
            <person name="Ohm R.A."/>
            <person name="Patyshakuliyeva A."/>
            <person name="Rokas A."/>
            <person name="Ruiz-Duenas F.J."/>
            <person name="Sabat G."/>
            <person name="Salamov A."/>
            <person name="Samejima M."/>
            <person name="Schmutz J."/>
            <person name="Slot J.C."/>
            <person name="St John F."/>
            <person name="Stenlid J."/>
            <person name="Sun H."/>
            <person name="Sun S."/>
            <person name="Syed K."/>
            <person name="Tsang A."/>
            <person name="Wiebenga A."/>
            <person name="Young D."/>
            <person name="Pisabarro A."/>
            <person name="Eastwood D.C."/>
            <person name="Martin F."/>
            <person name="Cullen D."/>
            <person name="Grigoriev I.V."/>
            <person name="Hibbett D.S."/>
        </authorList>
    </citation>
    <scope>NUCLEOTIDE SEQUENCE [LARGE SCALE GENOMIC DNA]</scope>
    <source>
        <strain evidence="7">RWD-64-598 SS2</strain>
    </source>
</reference>
<dbReference type="InterPro" id="IPR051580">
    <property type="entry name" value="ZnF-Chromatin_assoc"/>
</dbReference>
<dbReference type="PANTHER" id="PTHR23057">
    <property type="entry name" value="JUXTAPOSED WITH ANOTHER ZINC FINGER PROTEIN 1"/>
    <property type="match status" value="1"/>
</dbReference>
<gene>
    <name evidence="6" type="ORF">CONPUDRAFT_164454</name>
</gene>
<dbReference type="Proteomes" id="UP000053558">
    <property type="component" value="Unassembled WGS sequence"/>
</dbReference>
<keyword evidence="7" id="KW-1185">Reference proteome</keyword>
<evidence type="ECO:0000256" key="4">
    <source>
        <dbReference type="ARBA" id="ARBA00022833"/>
    </source>
</evidence>
<dbReference type="GeneID" id="19205139"/>
<evidence type="ECO:0000313" key="7">
    <source>
        <dbReference type="Proteomes" id="UP000053558"/>
    </source>
</evidence>
<evidence type="ECO:0000256" key="1">
    <source>
        <dbReference type="ARBA" id="ARBA00022723"/>
    </source>
</evidence>
<sequence>MPPLHLPIAALNAEGCHLYIAALQNLADLPDLEHGVNVRANGGRFETVEVGVREARTWLRCKYPRLKTSDLDIILKFLCPRLLSSDSFTGGQFFAAIRLCIHLLEGKDIHPDLAYEQARPKPDSTLNNQSQQPALLAQARPSISAPPTLLVAQTPLTPTPCVKQPSSSPEITLIPPENRPQSQPAVKPSPSRYGLRVHNAHRTNPVQSQGRVGETSHVARSAQRVKRPREEDGQVGGDGASEDDVWRGINGRRDEMTDTSEEQSMIEGTSAAGPCIVAKASGSSTSVQSSARASTTLSRLVSSLVLSKPFRCPKTNCNKSYKQVTGLRYHRTHGSCDFAPPKDLEQVQALLASTHSQREAAGEQNAQNTLPDLGLGEAAQRLLEELEHHIDTVDAIWPMGQGPEWLDALPNWEPGTCPGKTAVPFHIRFAEHPAGIICDACREKGLSCRWGRAKGSDGPYARNCEMCRGRRWGCSKGGSHRSTQKWKRVRAMSPPVRLVDEEERDLVVNIGERLGALLMQNVE</sequence>
<evidence type="ECO:0000256" key="2">
    <source>
        <dbReference type="ARBA" id="ARBA00022737"/>
    </source>
</evidence>
<name>A0A5M3MXS7_CONPW</name>
<dbReference type="GO" id="GO:0008270">
    <property type="term" value="F:zinc ion binding"/>
    <property type="evidence" value="ECO:0007669"/>
    <property type="project" value="UniProtKB-KW"/>
</dbReference>
<dbReference type="RefSeq" id="XP_007767260.1">
    <property type="nucleotide sequence ID" value="XM_007769070.1"/>
</dbReference>
<dbReference type="OrthoDB" id="2553626at2759"/>
<evidence type="ECO:0000256" key="3">
    <source>
        <dbReference type="ARBA" id="ARBA00022771"/>
    </source>
</evidence>